<organism evidence="1 2">
    <name type="scientific">Succinatimonas hippei (strain DSM 22608 / JCM 16073 / KCTC 15190 / YIT 12066)</name>
    <dbReference type="NCBI Taxonomy" id="762983"/>
    <lineage>
        <taxon>Bacteria</taxon>
        <taxon>Pseudomonadati</taxon>
        <taxon>Pseudomonadota</taxon>
        <taxon>Gammaproteobacteria</taxon>
        <taxon>Aeromonadales</taxon>
        <taxon>Succinivibrionaceae</taxon>
        <taxon>Succinatimonas</taxon>
    </lineage>
</organism>
<evidence type="ECO:0000313" key="1">
    <source>
        <dbReference type="EMBL" id="EFY07943.1"/>
    </source>
</evidence>
<dbReference type="Proteomes" id="UP000018458">
    <property type="component" value="Unassembled WGS sequence"/>
</dbReference>
<sequence>MAFSQDFSSAKMLNFHALYKNLTFFKVRKDYLFVIMLQIFFKGRLYER</sequence>
<dbReference type="EMBL" id="AEVO01000008">
    <property type="protein sequence ID" value="EFY07943.1"/>
    <property type="molecule type" value="Genomic_DNA"/>
</dbReference>
<comment type="caution">
    <text evidence="1">The sequence shown here is derived from an EMBL/GenBank/DDBJ whole genome shotgun (WGS) entry which is preliminary data.</text>
</comment>
<accession>E8LHN0</accession>
<dbReference type="AlphaFoldDB" id="E8LHN0"/>
<evidence type="ECO:0000313" key="2">
    <source>
        <dbReference type="Proteomes" id="UP000018458"/>
    </source>
</evidence>
<name>E8LHN0_SUCHY</name>
<proteinExistence type="predicted"/>
<keyword evidence="2" id="KW-1185">Reference proteome</keyword>
<dbReference type="STRING" id="762983.HMPREF9444_00209"/>
<reference evidence="1 2" key="1">
    <citation type="submission" date="2011-01" db="EMBL/GenBank/DDBJ databases">
        <authorList>
            <person name="Weinstock G."/>
            <person name="Sodergren E."/>
            <person name="Clifton S."/>
            <person name="Fulton L."/>
            <person name="Fulton B."/>
            <person name="Courtney L."/>
            <person name="Fronick C."/>
            <person name="Harrison M."/>
            <person name="Strong C."/>
            <person name="Farmer C."/>
            <person name="Delahaunty K."/>
            <person name="Markovic C."/>
            <person name="Hall O."/>
            <person name="Minx P."/>
            <person name="Tomlinson C."/>
            <person name="Mitreva M."/>
            <person name="Hou S."/>
            <person name="Chen J."/>
            <person name="Wollam A."/>
            <person name="Pepin K.H."/>
            <person name="Johnson M."/>
            <person name="Bhonagiri V."/>
            <person name="Zhang X."/>
            <person name="Suruliraj S."/>
            <person name="Warren W."/>
            <person name="Chinwalla A."/>
            <person name="Mardis E.R."/>
            <person name="Wilson R.K."/>
        </authorList>
    </citation>
    <scope>NUCLEOTIDE SEQUENCE [LARGE SCALE GENOMIC DNA]</scope>
    <source>
        <strain evidence="2">DSM 22608 / JCM 16073 / KCTC 15190 / YIT 12066</strain>
    </source>
</reference>
<dbReference type="HOGENOM" id="CLU_3158578_0_0_6"/>
<protein>
    <submittedName>
        <fullName evidence="1">Uncharacterized protein</fullName>
    </submittedName>
</protein>
<gene>
    <name evidence="1" type="ORF">HMPREF9444_00209</name>
</gene>